<evidence type="ECO:0000256" key="1">
    <source>
        <dbReference type="ARBA" id="ARBA00006678"/>
    </source>
</evidence>
<keyword evidence="3" id="KW-0269">Exonuclease</keyword>
<dbReference type="GO" id="GO:0016075">
    <property type="term" value="P:rRNA catabolic process"/>
    <property type="evidence" value="ECO:0007669"/>
    <property type="project" value="TreeGrafter"/>
</dbReference>
<keyword evidence="3" id="KW-0378">Hydrolase</keyword>
<dbReference type="InterPro" id="IPR027408">
    <property type="entry name" value="PNPase/RNase_PH_dom_sf"/>
</dbReference>
<dbReference type="AlphaFoldDB" id="A0A075FYT2"/>
<organism evidence="3">
    <name type="scientific">uncultured marine thaumarchaeote AD1000_77_H06</name>
    <dbReference type="NCBI Taxonomy" id="1455940"/>
    <lineage>
        <taxon>Archaea</taxon>
        <taxon>Nitrososphaerota</taxon>
        <taxon>environmental samples</taxon>
    </lineage>
</organism>
<dbReference type="Pfam" id="PF01138">
    <property type="entry name" value="RNase_PH"/>
    <property type="match status" value="1"/>
</dbReference>
<name>A0A075FYT2_9ARCH</name>
<gene>
    <name evidence="3" type="primary">EXOSC4</name>
    <name evidence="3" type="synonym">RRP41</name>
    <name evidence="3" type="synonym">SKI6</name>
</gene>
<dbReference type="EMBL" id="KF900476">
    <property type="protein sequence ID" value="AIE96344.1"/>
    <property type="molecule type" value="Genomic_DNA"/>
</dbReference>
<dbReference type="GO" id="GO:0004527">
    <property type="term" value="F:exonuclease activity"/>
    <property type="evidence" value="ECO:0007669"/>
    <property type="project" value="UniProtKB-KW"/>
</dbReference>
<dbReference type="PANTHER" id="PTHR11953">
    <property type="entry name" value="EXOSOME COMPLEX COMPONENT"/>
    <property type="match status" value="1"/>
</dbReference>
<dbReference type="InterPro" id="IPR020568">
    <property type="entry name" value="Ribosomal_Su5_D2-typ_SF"/>
</dbReference>
<proteinExistence type="inferred from homology"/>
<accession>A0A075FYT2</accession>
<protein>
    <submittedName>
        <fullName evidence="3">Exosome complex exonuclease 1 (RRP41, EXOSC4, SKI6)</fullName>
    </submittedName>
</protein>
<keyword evidence="3" id="KW-0540">Nuclease</keyword>
<evidence type="ECO:0000259" key="2">
    <source>
        <dbReference type="Pfam" id="PF01138"/>
    </source>
</evidence>
<dbReference type="Gene3D" id="3.30.230.70">
    <property type="entry name" value="GHMP Kinase, N-terminal domain"/>
    <property type="match status" value="1"/>
</dbReference>
<dbReference type="InterPro" id="IPR001247">
    <property type="entry name" value="ExoRNase_PH_dom1"/>
</dbReference>
<dbReference type="SUPFAM" id="SSF54211">
    <property type="entry name" value="Ribosomal protein S5 domain 2-like"/>
    <property type="match status" value="1"/>
</dbReference>
<reference evidence="3" key="1">
    <citation type="journal article" date="2014" name="Genome Biol. Evol.">
        <title>Pangenome evidence for extensive interdomain horizontal transfer affecting lineage core and shell genes in uncultured planktonic thaumarchaeota and euryarchaeota.</title>
        <authorList>
            <person name="Deschamps P."/>
            <person name="Zivanovic Y."/>
            <person name="Moreira D."/>
            <person name="Rodriguez-Valera F."/>
            <person name="Lopez-Garcia P."/>
        </authorList>
    </citation>
    <scope>NUCLEOTIDE SEQUENCE</scope>
</reference>
<dbReference type="PANTHER" id="PTHR11953:SF0">
    <property type="entry name" value="EXOSOME COMPLEX COMPONENT RRP41"/>
    <property type="match status" value="1"/>
</dbReference>
<sequence length="98" mass="10901">MGGRDTDVVLLDENGIRSDGRKVTETRKVTIKAGVLKNASGSAYIEFGGNKILAGVFGPRDVHPKHMSNPDTGILRVRYHMEPFSVGERKNRLRHDEK</sequence>
<comment type="similarity">
    <text evidence="1">Belongs to the RNase PH family.</text>
</comment>
<dbReference type="GO" id="GO:0000177">
    <property type="term" value="C:cytoplasmic exosome (RNase complex)"/>
    <property type="evidence" value="ECO:0007669"/>
    <property type="project" value="TreeGrafter"/>
</dbReference>
<feature type="domain" description="Exoribonuclease phosphorolytic" evidence="2">
    <location>
        <begin position="25"/>
        <end position="97"/>
    </location>
</feature>
<dbReference type="GO" id="GO:0003723">
    <property type="term" value="F:RNA binding"/>
    <property type="evidence" value="ECO:0007669"/>
    <property type="project" value="TreeGrafter"/>
</dbReference>
<dbReference type="InterPro" id="IPR050080">
    <property type="entry name" value="RNase_PH"/>
</dbReference>
<evidence type="ECO:0000313" key="3">
    <source>
        <dbReference type="EMBL" id="AIE96344.1"/>
    </source>
</evidence>